<dbReference type="RefSeq" id="WP_205259240.1">
    <property type="nucleotide sequence ID" value="NZ_JAERWK010000005.1"/>
</dbReference>
<dbReference type="EMBL" id="JAERWK010000005">
    <property type="protein sequence ID" value="MBM9466283.1"/>
    <property type="molecule type" value="Genomic_DNA"/>
</dbReference>
<evidence type="ECO:0000256" key="1">
    <source>
        <dbReference type="SAM" id="MobiDB-lite"/>
    </source>
</evidence>
<feature type="transmembrane region" description="Helical" evidence="2">
    <location>
        <begin position="163"/>
        <end position="182"/>
    </location>
</feature>
<dbReference type="Proteomes" id="UP000663792">
    <property type="component" value="Unassembled WGS sequence"/>
</dbReference>
<accession>A0A939BV88</accession>
<evidence type="ECO:0000313" key="3">
    <source>
        <dbReference type="EMBL" id="MBM9466283.1"/>
    </source>
</evidence>
<keyword evidence="2" id="KW-0472">Membrane</keyword>
<organism evidence="3 4">
    <name type="scientific">Nakamurella leprariae</name>
    <dbReference type="NCBI Taxonomy" id="2803911"/>
    <lineage>
        <taxon>Bacteria</taxon>
        <taxon>Bacillati</taxon>
        <taxon>Actinomycetota</taxon>
        <taxon>Actinomycetes</taxon>
        <taxon>Nakamurellales</taxon>
        <taxon>Nakamurellaceae</taxon>
        <taxon>Nakamurella</taxon>
    </lineage>
</organism>
<dbReference type="AlphaFoldDB" id="A0A939BV88"/>
<gene>
    <name evidence="3" type="ORF">JL106_03185</name>
</gene>
<feature type="transmembrane region" description="Helical" evidence="2">
    <location>
        <begin position="108"/>
        <end position="129"/>
    </location>
</feature>
<reference evidence="3" key="1">
    <citation type="submission" date="2021-01" db="EMBL/GenBank/DDBJ databases">
        <title>YIM 132084 draft genome.</title>
        <authorList>
            <person name="An D."/>
        </authorList>
    </citation>
    <scope>NUCLEOTIDE SEQUENCE</scope>
    <source>
        <strain evidence="3">YIM 132084</strain>
    </source>
</reference>
<feature type="region of interest" description="Disordered" evidence="1">
    <location>
        <begin position="1"/>
        <end position="37"/>
    </location>
</feature>
<keyword evidence="2" id="KW-1133">Transmembrane helix</keyword>
<keyword evidence="2" id="KW-0812">Transmembrane</keyword>
<evidence type="ECO:0000313" key="4">
    <source>
        <dbReference type="Proteomes" id="UP000663792"/>
    </source>
</evidence>
<protein>
    <submittedName>
        <fullName evidence="3">DUF4064 domain-containing protein</fullName>
    </submittedName>
</protein>
<feature type="transmembrane region" description="Helical" evidence="2">
    <location>
        <begin position="136"/>
        <end position="157"/>
    </location>
</feature>
<proteinExistence type="predicted"/>
<comment type="caution">
    <text evidence="3">The sequence shown here is derived from an EMBL/GenBank/DDBJ whole genome shotgun (WGS) entry which is preliminary data.</text>
</comment>
<feature type="transmembrane region" description="Helical" evidence="2">
    <location>
        <begin position="60"/>
        <end position="78"/>
    </location>
</feature>
<name>A0A939BV88_9ACTN</name>
<keyword evidence="4" id="KW-1185">Reference proteome</keyword>
<sequence>MTAAPPPPGDTSGTWGAPTAGGDPAYQAPGYPMSPPPGYPGGDSMTAVAPKPPGTVTGAFVLYLISAIAIIVTGLLVFTGPVERRLREELEVTDTSNTTMSLDQLVQVTQWVAFVISLIIGAVWLLFIFKMRAGRNWARIVITVFAVLGLLSLFSGYRSGQAWDFIGPVLSVLALVLMWLPASNEYFQAAGRHRAAQVMARG</sequence>
<evidence type="ECO:0000256" key="2">
    <source>
        <dbReference type="SAM" id="Phobius"/>
    </source>
</evidence>